<evidence type="ECO:0000313" key="10">
    <source>
        <dbReference type="Proteomes" id="UP001497623"/>
    </source>
</evidence>
<dbReference type="Proteomes" id="UP001497623">
    <property type="component" value="Unassembled WGS sequence"/>
</dbReference>
<comment type="caution">
    <text evidence="9">The sequence shown here is derived from an EMBL/GenBank/DDBJ whole genome shotgun (WGS) entry which is preliminary data.</text>
</comment>
<accession>A0AAV2RKN7</accession>
<sequence length="269" mass="30667">MRDVTASFLSNGWVTVFYIVLCLYLYGDLAIYEAAVAKSLRDITCNYAPDNCTQVLSDTDKCFTDSGFDITRLDMYRIYTCIFVGVMGPFVFFNLTKTKYMQMMTTLTRWLALITMITWAVVLLSEGKGQGHPAAANPMKLPELFGVCVYSFMCHHSLPSLVTPINEKKSLFKLLAADYLLILLFYYLLAFTGVFAFNHLEDLYTLNFLPDRCDNSKSILMVTCLQLFMLLFPLFRFNMLPPAPFICDQSPPRALIIAFFRNFGSLMAH</sequence>
<comment type="subcellular location">
    <subcellularLocation>
        <location evidence="1">Membrane</location>
        <topology evidence="1">Multi-pass membrane protein</topology>
    </subcellularLocation>
</comment>
<feature type="transmembrane region" description="Helical" evidence="7">
    <location>
        <begin position="174"/>
        <end position="198"/>
    </location>
</feature>
<feature type="transmembrane region" description="Helical" evidence="7">
    <location>
        <begin position="107"/>
        <end position="124"/>
    </location>
</feature>
<dbReference type="EMBL" id="CAXKWB010023959">
    <property type="protein sequence ID" value="CAL4125648.1"/>
    <property type="molecule type" value="Genomic_DNA"/>
</dbReference>
<keyword evidence="3 7" id="KW-1133">Transmembrane helix</keyword>
<organism evidence="9 10">
    <name type="scientific">Meganyctiphanes norvegica</name>
    <name type="common">Northern krill</name>
    <name type="synonym">Thysanopoda norvegica</name>
    <dbReference type="NCBI Taxonomy" id="48144"/>
    <lineage>
        <taxon>Eukaryota</taxon>
        <taxon>Metazoa</taxon>
        <taxon>Ecdysozoa</taxon>
        <taxon>Arthropoda</taxon>
        <taxon>Crustacea</taxon>
        <taxon>Multicrustacea</taxon>
        <taxon>Malacostraca</taxon>
        <taxon>Eumalacostraca</taxon>
        <taxon>Eucarida</taxon>
        <taxon>Euphausiacea</taxon>
        <taxon>Euphausiidae</taxon>
        <taxon>Meganyctiphanes</taxon>
    </lineage>
</organism>
<dbReference type="AlphaFoldDB" id="A0AAV2RKN7"/>
<feature type="transmembrane region" description="Helical" evidence="7">
    <location>
        <begin position="12"/>
        <end position="32"/>
    </location>
</feature>
<keyword evidence="4 7" id="KW-0472">Membrane</keyword>
<evidence type="ECO:0000256" key="2">
    <source>
        <dbReference type="ARBA" id="ARBA00022692"/>
    </source>
</evidence>
<evidence type="ECO:0000256" key="5">
    <source>
        <dbReference type="ARBA" id="ARBA00023180"/>
    </source>
</evidence>
<protein>
    <recommendedName>
        <fullName evidence="8">Amino acid transporter transmembrane domain-containing protein</fullName>
    </recommendedName>
</protein>
<reference evidence="9 10" key="1">
    <citation type="submission" date="2024-05" db="EMBL/GenBank/DDBJ databases">
        <authorList>
            <person name="Wallberg A."/>
        </authorList>
    </citation>
    <scope>NUCLEOTIDE SEQUENCE [LARGE SCALE GENOMIC DNA]</scope>
</reference>
<dbReference type="InterPro" id="IPR013057">
    <property type="entry name" value="AA_transpt_TM"/>
</dbReference>
<dbReference type="GO" id="GO:0016020">
    <property type="term" value="C:membrane"/>
    <property type="evidence" value="ECO:0007669"/>
    <property type="project" value="UniProtKB-SubCell"/>
</dbReference>
<evidence type="ECO:0000256" key="4">
    <source>
        <dbReference type="ARBA" id="ARBA00023136"/>
    </source>
</evidence>
<evidence type="ECO:0000256" key="6">
    <source>
        <dbReference type="ARBA" id="ARBA00038166"/>
    </source>
</evidence>
<name>A0AAV2RKN7_MEGNR</name>
<feature type="transmembrane region" description="Helical" evidence="7">
    <location>
        <begin position="76"/>
        <end position="95"/>
    </location>
</feature>
<gene>
    <name evidence="9" type="ORF">MNOR_LOCUS25274</name>
</gene>
<feature type="transmembrane region" description="Helical" evidence="7">
    <location>
        <begin position="218"/>
        <end position="235"/>
    </location>
</feature>
<comment type="similarity">
    <text evidence="6">Belongs to the TMEM104 family.</text>
</comment>
<evidence type="ECO:0000256" key="7">
    <source>
        <dbReference type="SAM" id="Phobius"/>
    </source>
</evidence>
<keyword evidence="5" id="KW-0325">Glycoprotein</keyword>
<keyword evidence="10" id="KW-1185">Reference proteome</keyword>
<keyword evidence="2 7" id="KW-0812">Transmembrane</keyword>
<feature type="domain" description="Amino acid transporter transmembrane" evidence="8">
    <location>
        <begin position="21"/>
        <end position="231"/>
    </location>
</feature>
<dbReference type="Pfam" id="PF01490">
    <property type="entry name" value="Aa_trans"/>
    <property type="match status" value="1"/>
</dbReference>
<evidence type="ECO:0000313" key="9">
    <source>
        <dbReference type="EMBL" id="CAL4125648.1"/>
    </source>
</evidence>
<proteinExistence type="inferred from homology"/>
<dbReference type="PANTHER" id="PTHR16189:SF0">
    <property type="entry name" value="TRANSMEMBRANE PROTEIN 104"/>
    <property type="match status" value="1"/>
</dbReference>
<dbReference type="PANTHER" id="PTHR16189">
    <property type="entry name" value="TRANSMEMBRANE PROTEIN 104-RELATED"/>
    <property type="match status" value="1"/>
</dbReference>
<evidence type="ECO:0000259" key="8">
    <source>
        <dbReference type="Pfam" id="PF01490"/>
    </source>
</evidence>
<feature type="non-terminal residue" evidence="9">
    <location>
        <position position="269"/>
    </location>
</feature>
<evidence type="ECO:0000256" key="1">
    <source>
        <dbReference type="ARBA" id="ARBA00004141"/>
    </source>
</evidence>
<evidence type="ECO:0000256" key="3">
    <source>
        <dbReference type="ARBA" id="ARBA00022989"/>
    </source>
</evidence>